<keyword evidence="4" id="KW-1185">Reference proteome</keyword>
<dbReference type="CDD" id="cd00570">
    <property type="entry name" value="GST_N_family"/>
    <property type="match status" value="1"/>
</dbReference>
<dbReference type="PANTHER" id="PTHR43968">
    <property type="match status" value="1"/>
</dbReference>
<dbReference type="GO" id="GO:0005737">
    <property type="term" value="C:cytoplasm"/>
    <property type="evidence" value="ECO:0007669"/>
    <property type="project" value="TreeGrafter"/>
</dbReference>
<dbReference type="SFLD" id="SFLDS00019">
    <property type="entry name" value="Glutathione_Transferase_(cytos"/>
    <property type="match status" value="1"/>
</dbReference>
<dbReference type="InterPro" id="IPR036282">
    <property type="entry name" value="Glutathione-S-Trfase_C_sf"/>
</dbReference>
<organism evidence="3 4">
    <name type="scientific">Vibrio maritimus</name>
    <dbReference type="NCBI Taxonomy" id="990268"/>
    <lineage>
        <taxon>Bacteria</taxon>
        <taxon>Pseudomonadati</taxon>
        <taxon>Pseudomonadota</taxon>
        <taxon>Gammaproteobacteria</taxon>
        <taxon>Vibrionales</taxon>
        <taxon>Vibrionaceae</taxon>
        <taxon>Vibrio</taxon>
    </lineage>
</organism>
<evidence type="ECO:0000259" key="2">
    <source>
        <dbReference type="PROSITE" id="PS50405"/>
    </source>
</evidence>
<dbReference type="SUPFAM" id="SSF47616">
    <property type="entry name" value="GST C-terminal domain-like"/>
    <property type="match status" value="1"/>
</dbReference>
<dbReference type="PROSITE" id="PS50405">
    <property type="entry name" value="GST_CTER"/>
    <property type="match status" value="1"/>
</dbReference>
<evidence type="ECO:0000313" key="3">
    <source>
        <dbReference type="EMBL" id="GAL37033.1"/>
    </source>
</evidence>
<sequence>MMGHSRSINTLITTYREPPMIKVISFKICPFFQYVTAMLEAKHIPYEVEYADFDNCLFDVSPNGKAPLLIAESGEVLFDSDAIVRFLDERYEGLYQAPTPEKQALLEAWANYGSKNLVPQCSTMHSSDETNFEQHWSIFGKALINIEKQLGKGKYFFGDTLSRVDIAWLPILHRAWLVEKKTGYDFFKSFPLVKTWQKQILALDWLDKTVSDDFEAVFNNFYLSKGFLAGFSSKTTIERDD</sequence>
<evidence type="ECO:0000259" key="1">
    <source>
        <dbReference type="PROSITE" id="PS50404"/>
    </source>
</evidence>
<dbReference type="InterPro" id="IPR004045">
    <property type="entry name" value="Glutathione_S-Trfase_N"/>
</dbReference>
<dbReference type="CDD" id="cd00299">
    <property type="entry name" value="GST_C_family"/>
    <property type="match status" value="1"/>
</dbReference>
<dbReference type="PANTHER" id="PTHR43968:SF6">
    <property type="entry name" value="GLUTATHIONE S-TRANSFERASE OMEGA"/>
    <property type="match status" value="1"/>
</dbReference>
<accession>A0A090TCM3</accession>
<reference evidence="3 4" key="2">
    <citation type="submission" date="2014-09" db="EMBL/GenBank/DDBJ databases">
        <authorList>
            <consortium name="NBRP consortium"/>
            <person name="Sawabe T."/>
            <person name="Meirelles P."/>
            <person name="Nakanishi M."/>
            <person name="Sayaka M."/>
            <person name="Hattori M."/>
            <person name="Ohkuma M."/>
        </authorList>
    </citation>
    <scope>NUCLEOTIDE SEQUENCE [LARGE SCALE GENOMIC DNA]</scope>
    <source>
        <strain evidence="3 4">JCM 19240</strain>
    </source>
</reference>
<dbReference type="Proteomes" id="UP000029224">
    <property type="component" value="Unassembled WGS sequence"/>
</dbReference>
<dbReference type="InterPro" id="IPR040079">
    <property type="entry name" value="Glutathione_S-Trfase"/>
</dbReference>
<evidence type="ECO:0000313" key="4">
    <source>
        <dbReference type="Proteomes" id="UP000029224"/>
    </source>
</evidence>
<dbReference type="EMBL" id="BBMT01000014">
    <property type="protein sequence ID" value="GAL37033.1"/>
    <property type="molecule type" value="Genomic_DNA"/>
</dbReference>
<gene>
    <name evidence="3" type="ORF">JCM19240_2982</name>
</gene>
<dbReference type="Gene3D" id="1.20.1050.10">
    <property type="match status" value="1"/>
</dbReference>
<dbReference type="Pfam" id="PF13409">
    <property type="entry name" value="GST_N_2"/>
    <property type="match status" value="1"/>
</dbReference>
<reference evidence="3 4" key="1">
    <citation type="submission" date="2014-09" db="EMBL/GenBank/DDBJ databases">
        <title>Vibrio maritimus JCM 19240. (C210) whole genome shotgun sequence.</title>
        <authorList>
            <person name="Sawabe T."/>
            <person name="Meirelles P."/>
            <person name="Nakanishi M."/>
            <person name="Sayaka M."/>
            <person name="Hattori M."/>
            <person name="Ohkuma M."/>
        </authorList>
    </citation>
    <scope>NUCLEOTIDE SEQUENCE [LARGE SCALE GENOMIC DNA]</scope>
    <source>
        <strain evidence="3 4">JCM 19240</strain>
    </source>
</reference>
<dbReference type="Gene3D" id="3.40.30.10">
    <property type="entry name" value="Glutaredoxin"/>
    <property type="match status" value="1"/>
</dbReference>
<proteinExistence type="predicted"/>
<dbReference type="SUPFAM" id="SSF52833">
    <property type="entry name" value="Thioredoxin-like"/>
    <property type="match status" value="1"/>
</dbReference>
<dbReference type="InterPro" id="IPR036249">
    <property type="entry name" value="Thioredoxin-like_sf"/>
</dbReference>
<dbReference type="SFLD" id="SFLDG00358">
    <property type="entry name" value="Main_(cytGST)"/>
    <property type="match status" value="1"/>
</dbReference>
<dbReference type="GO" id="GO:0016740">
    <property type="term" value="F:transferase activity"/>
    <property type="evidence" value="ECO:0007669"/>
    <property type="project" value="UniProtKB-KW"/>
</dbReference>
<keyword evidence="3" id="KW-0808">Transferase</keyword>
<dbReference type="InterPro" id="IPR050983">
    <property type="entry name" value="GST_Omega/HSP26"/>
</dbReference>
<feature type="domain" description="GST N-terminal" evidence="1">
    <location>
        <begin position="19"/>
        <end position="95"/>
    </location>
</feature>
<dbReference type="InterPro" id="IPR010987">
    <property type="entry name" value="Glutathione-S-Trfase_C-like"/>
</dbReference>
<feature type="domain" description="GST C-terminal" evidence="2">
    <location>
        <begin position="99"/>
        <end position="223"/>
    </location>
</feature>
<protein>
    <submittedName>
        <fullName evidence="3">Glutathione S-transferase</fullName>
    </submittedName>
</protein>
<dbReference type="Pfam" id="PF13410">
    <property type="entry name" value="GST_C_2"/>
    <property type="match status" value="1"/>
</dbReference>
<name>A0A090TCM3_9VIBR</name>
<dbReference type="PROSITE" id="PS50404">
    <property type="entry name" value="GST_NTER"/>
    <property type="match status" value="1"/>
</dbReference>
<dbReference type="AlphaFoldDB" id="A0A090TCM3"/>
<comment type="caution">
    <text evidence="3">The sequence shown here is derived from an EMBL/GenBank/DDBJ whole genome shotgun (WGS) entry which is preliminary data.</text>
</comment>